<feature type="compositionally biased region" description="Basic and acidic residues" evidence="1">
    <location>
        <begin position="17"/>
        <end position="26"/>
    </location>
</feature>
<dbReference type="PANTHER" id="PTHR47645">
    <property type="entry name" value="PROTEIN CBG08267"/>
    <property type="match status" value="1"/>
</dbReference>
<evidence type="ECO:0000313" key="2">
    <source>
        <dbReference type="EnsemblMetazoa" id="CJA05114b.1"/>
    </source>
</evidence>
<proteinExistence type="predicted"/>
<dbReference type="PANTHER" id="PTHR47645:SF1">
    <property type="entry name" value="C2H2-TYPE DOMAIN-CONTAINING PROTEIN-RELATED"/>
    <property type="match status" value="1"/>
</dbReference>
<feature type="compositionally biased region" description="Polar residues" evidence="1">
    <location>
        <begin position="268"/>
        <end position="279"/>
    </location>
</feature>
<name>A0A8R1HP68_CAEJA</name>
<feature type="region of interest" description="Disordered" evidence="1">
    <location>
        <begin position="57"/>
        <end position="116"/>
    </location>
</feature>
<evidence type="ECO:0000256" key="1">
    <source>
        <dbReference type="SAM" id="MobiDB-lite"/>
    </source>
</evidence>
<evidence type="ECO:0000313" key="3">
    <source>
        <dbReference type="Proteomes" id="UP000005237"/>
    </source>
</evidence>
<accession>A0A8R1HP68</accession>
<sequence length="1106" mass="125056">MTWMTWMTQIAAIKAERNEQSTHTFDDTATDCSTTMAKTTPNTAAPMLDQLLVATTDASGSPSGATRANSTELGQSTPTLPSHRSSNQPPHRQRPKPSRSEIQRPKPASAHWTNLGPAKQIFTKRATKALQLIAEVDDFLASPNQAQSVAILQVCHRKLSQFAANLSQAETEAWQLLDSHPEVSSSPKAKNNNFGILCDHLNARNFKGLRSQMNILLQRIERKLEQRPIEHFRTSDCVQISHSGMKSNQCGKLPSLDSSNVSEKITKFSVENSNPQKSPSKMPDSPIIKNERSLSPEPSSAKTHNVYANFEASCNFYTNYEAEEFRSQSGISTKKKRNAFQMCGQSEFVHYDDGVQSLYGNGTVSDEDENENFTEFRNGHLIMAVRDVTFKGFPLRQKTTLFDLSLPVLLMSTDSLEKWAIGCYIMWLITRVITDWHLTNSICDKLNSIIDDVRYVLRTHFKEFMTMKVHFSLEHLVPDLKYRGSPMLTSAAPFERLNQTLGRHTNVYTTRTLSDMATRFMSLQRALYLVRSAIYKPDCPVDFPTTLRHAIREDVPTACLLKYDHNPLSEEEQFFIDNSEHRIVHMRSEVRLESRTYKTRRQCDSDLAKSCYVYFIKHTGHTQFGSIERILLNDDGVKMVLLQEFETIDPFMNLLNTFHSEISNAKITSKPVRAAPVKNRVSMRTLGQPAKKKVKTEEPTTKVQNRGAHHNPITRQNVLPEMNTIPLTGNTATFLQDSLEDSMDAQSTYGEEVIDVENASDVEDVPTSSGAQIFSLSSHFNSRGIDDFERLKAATKEGNLKRMGELIQRGLNNSTITEVQLQEFASVASRPALGISDYVTELGSCSSLAETHHVLIGDKFANTIRSTEQRKIVRMEAKLHSLSEEVRNQHHISVIKRKQLSETYLLDFYPPSPPLNLNAFFERVALVGKNAMEQMTNVFVQLFKTSMTPSHKIWTVTFRPSTRRNGDVNFYALNDDVAMLLIDFGLDALGVHLPDALLTGPVPSTDRFVTSLNVSDPDAEIRRRRDCRDAAIRIVNSSIGRAFQNLRSYHYDIVTNSLAPCQARGVCSQHLRWDSVRKFRARLMKEGKPDEYTTEEAWNFQLTDSP</sequence>
<feature type="region of interest" description="Disordered" evidence="1">
    <location>
        <begin position="686"/>
        <end position="707"/>
    </location>
</feature>
<protein>
    <submittedName>
        <fullName evidence="2">Uncharacterized protein</fullName>
    </submittedName>
</protein>
<keyword evidence="3" id="KW-1185">Reference proteome</keyword>
<dbReference type="EnsemblMetazoa" id="CJA05114b.1">
    <property type="protein sequence ID" value="CJA05114b.1"/>
    <property type="gene ID" value="WBGene00124318"/>
</dbReference>
<dbReference type="AlphaFoldDB" id="A0A8R1HP68"/>
<organism evidence="2 3">
    <name type="scientific">Caenorhabditis japonica</name>
    <dbReference type="NCBI Taxonomy" id="281687"/>
    <lineage>
        <taxon>Eukaryota</taxon>
        <taxon>Metazoa</taxon>
        <taxon>Ecdysozoa</taxon>
        <taxon>Nematoda</taxon>
        <taxon>Chromadorea</taxon>
        <taxon>Rhabditida</taxon>
        <taxon>Rhabditina</taxon>
        <taxon>Rhabditomorpha</taxon>
        <taxon>Rhabditoidea</taxon>
        <taxon>Rhabditidae</taxon>
        <taxon>Peloderinae</taxon>
        <taxon>Caenorhabditis</taxon>
    </lineage>
</organism>
<reference evidence="2" key="2">
    <citation type="submission" date="2022-06" db="UniProtKB">
        <authorList>
            <consortium name="EnsemblMetazoa"/>
        </authorList>
    </citation>
    <scope>IDENTIFICATION</scope>
    <source>
        <strain evidence="2">DF5081</strain>
    </source>
</reference>
<dbReference type="Proteomes" id="UP000005237">
    <property type="component" value="Unassembled WGS sequence"/>
</dbReference>
<feature type="region of interest" description="Disordered" evidence="1">
    <location>
        <begin position="17"/>
        <end position="43"/>
    </location>
</feature>
<feature type="compositionally biased region" description="Polar residues" evidence="1">
    <location>
        <begin position="57"/>
        <end position="90"/>
    </location>
</feature>
<feature type="region of interest" description="Disordered" evidence="1">
    <location>
        <begin position="268"/>
        <end position="301"/>
    </location>
</feature>
<feature type="compositionally biased region" description="Polar residues" evidence="1">
    <location>
        <begin position="30"/>
        <end position="43"/>
    </location>
</feature>
<reference evidence="3" key="1">
    <citation type="submission" date="2010-08" db="EMBL/GenBank/DDBJ databases">
        <authorList>
            <consortium name="Caenorhabditis japonica Sequencing Consortium"/>
            <person name="Wilson R.K."/>
        </authorList>
    </citation>
    <scope>NUCLEOTIDE SEQUENCE [LARGE SCALE GENOMIC DNA]</scope>
    <source>
        <strain evidence="3">DF5081</strain>
    </source>
</reference>